<reference evidence="2" key="1">
    <citation type="submission" date="2020-05" db="EMBL/GenBank/DDBJ databases">
        <title>Frigoriglobus tundricola gen. nov., sp. nov., a psychrotolerant cellulolytic planctomycete of the family Gemmataceae with two divergent copies of 16S rRNA gene.</title>
        <authorList>
            <person name="Kulichevskaya I.S."/>
            <person name="Ivanova A.A."/>
            <person name="Naumoff D.G."/>
            <person name="Beletsky A.V."/>
            <person name="Rijpstra W.I.C."/>
            <person name="Sinninghe Damste J.S."/>
            <person name="Mardanov A.V."/>
            <person name="Ravin N.V."/>
            <person name="Dedysh S.N."/>
        </authorList>
    </citation>
    <scope>NUCLEOTIDE SEQUENCE [LARGE SCALE GENOMIC DNA]</scope>
    <source>
        <strain evidence="2">PL17</strain>
    </source>
</reference>
<dbReference type="KEGG" id="ftj:FTUN_2622"/>
<evidence type="ECO:0000313" key="1">
    <source>
        <dbReference type="EMBL" id="QJW95096.1"/>
    </source>
</evidence>
<evidence type="ECO:0000313" key="2">
    <source>
        <dbReference type="Proteomes" id="UP000503447"/>
    </source>
</evidence>
<protein>
    <submittedName>
        <fullName evidence="1">Uncharacterized protein</fullName>
    </submittedName>
</protein>
<gene>
    <name evidence="1" type="ORF">FTUN_2622</name>
</gene>
<dbReference type="AlphaFoldDB" id="A0A6M5YP33"/>
<dbReference type="Proteomes" id="UP000503447">
    <property type="component" value="Chromosome"/>
</dbReference>
<organism evidence="1 2">
    <name type="scientific">Frigoriglobus tundricola</name>
    <dbReference type="NCBI Taxonomy" id="2774151"/>
    <lineage>
        <taxon>Bacteria</taxon>
        <taxon>Pseudomonadati</taxon>
        <taxon>Planctomycetota</taxon>
        <taxon>Planctomycetia</taxon>
        <taxon>Gemmatales</taxon>
        <taxon>Gemmataceae</taxon>
        <taxon>Frigoriglobus</taxon>
    </lineage>
</organism>
<sequence length="73" mass="7864">MVCASLVTAETAGFYVSLLAMGAVHERKQPQAPPGPDPAALWLLSLTRERERSVVNLYQEPSAASTDAISTYE</sequence>
<dbReference type="EMBL" id="CP053452">
    <property type="protein sequence ID" value="QJW95096.1"/>
    <property type="molecule type" value="Genomic_DNA"/>
</dbReference>
<name>A0A6M5YP33_9BACT</name>
<keyword evidence="2" id="KW-1185">Reference proteome</keyword>
<accession>A0A6M5YP33</accession>
<proteinExistence type="predicted"/>